<dbReference type="SUPFAM" id="SSF49265">
    <property type="entry name" value="Fibronectin type III"/>
    <property type="match status" value="1"/>
</dbReference>
<feature type="compositionally biased region" description="Polar residues" evidence="6">
    <location>
        <begin position="115"/>
        <end position="135"/>
    </location>
</feature>
<proteinExistence type="inferred from homology"/>
<feature type="domain" description="Fibronectin type-III" evidence="9">
    <location>
        <begin position="470"/>
        <end position="556"/>
    </location>
</feature>
<dbReference type="Proteomes" id="UP000599179">
    <property type="component" value="Unassembled WGS sequence"/>
</dbReference>
<dbReference type="Gene3D" id="2.60.40.10">
    <property type="entry name" value="Immunoglobulins"/>
    <property type="match status" value="3"/>
</dbReference>
<evidence type="ECO:0000313" key="10">
    <source>
        <dbReference type="EMBL" id="GGE38898.1"/>
    </source>
</evidence>
<dbReference type="Pfam" id="PF18962">
    <property type="entry name" value="Por_Secre_tail"/>
    <property type="match status" value="1"/>
</dbReference>
<dbReference type="InterPro" id="IPR000209">
    <property type="entry name" value="Peptidase_S8/S53_dom"/>
</dbReference>
<evidence type="ECO:0008006" key="12">
    <source>
        <dbReference type="Google" id="ProtNLM"/>
    </source>
</evidence>
<dbReference type="Pfam" id="PF00041">
    <property type="entry name" value="fn3"/>
    <property type="match status" value="1"/>
</dbReference>
<evidence type="ECO:0000256" key="4">
    <source>
        <dbReference type="ARBA" id="ARBA00022825"/>
    </source>
</evidence>
<feature type="signal peptide" evidence="7">
    <location>
        <begin position="1"/>
        <end position="18"/>
    </location>
</feature>
<sequence length="1048" mass="115793">MHKIIFLFSIFITFSLTAQNNRVTEESPFIQGDVIIQFEKNASPETVLNQLSTNYGLNLEKELSKPVNIWLAKFNSDHFTHEEVLRSLNKLNGIKYAQNNHKVYMRDEVSPDDPQYTQQWHHKNTGQTNGTTGADTSIENAWEVTTGGLTAFGDEVVVCVIESADLDHPDLVDNKWVNTSESQTPNGIDDDNNGYVDDYEGWNIQQNNDNIGMAPSGHGTSVAGMIGAKGNNNQGVAGANWDVKIMVVAGYSLQEAAVIEAYSYPLTMRQLYNDTNGNSGAFVVATNASWGLDGGNPEDAPIWCDFYNTLGEAGILNCGATSNSNVNVDTQGDLPTACESPYMIGVGRSDHNDNFAGGYGLNTIDLVSPGINVRTTASNNGYTTTTGTSFSSPLTAGVIGLMYSVPCPSFISIVNNNPQLGADLVRDALLNSVDQKPQLQDFFITGGRLNAEAAIDYLLENFCSDEDCLAPTDVQLTNITDTEADLSWIDFGLEDAWEVHYRVEGETDWTIENIDENNFNFENLSACTSYEYFVRAICADTENQDNEIELFTTDGCCVSPEKEEIEAFNFGDSSVEIGWSSILAAEAYNLRYRLEGDENWILEENLSELDFSLENLGSCETYEVQIQTICAANELPEFSESFNFTSAGCDVCTSLNYCDASASNSSEEWIESFSVGDFTNNSGNNGGYGDFTGNPVLFLTKGDEFDISITPGYSNDEYDEYPRIWIDFNQDGEFTEEELLVDPGNPITSTFNGQIEIPENALNGTTRMRVAMKYFSEGFFPSPPAEACENFTYGEVEDYCVNIGSDCDIDVVGNVNPIACDGTLGSISLDFADQIIADEASILWDDESTETTLTDLEEGNYNVNIIDSNGCVKNMSFEITTEEAPEANFEFTQVDNLVSFENLTDYSEDDIIYTWDFGNESTSNEENPDIFYTETGTFEVCLSVTNSCGTTEFCEEVEINTLSLDAFEDNNQMRIFPNPVEKEIQIDFVVLQVKNIQLFDITGKKLKQIEVDSEHLEINVNNLTAGLYFVVAFNENGNLISTKKIVKK</sequence>
<dbReference type="SUPFAM" id="SSF52743">
    <property type="entry name" value="Subtilisin-like"/>
    <property type="match status" value="1"/>
</dbReference>
<dbReference type="InterPro" id="IPR035986">
    <property type="entry name" value="PKD_dom_sf"/>
</dbReference>
<reference evidence="11" key="1">
    <citation type="journal article" date="2019" name="Int. J. Syst. Evol. Microbiol.">
        <title>The Global Catalogue of Microorganisms (GCM) 10K type strain sequencing project: providing services to taxonomists for standard genome sequencing and annotation.</title>
        <authorList>
            <consortium name="The Broad Institute Genomics Platform"/>
            <consortium name="The Broad Institute Genome Sequencing Center for Infectious Disease"/>
            <person name="Wu L."/>
            <person name="Ma J."/>
        </authorList>
    </citation>
    <scope>NUCLEOTIDE SEQUENCE [LARGE SCALE GENOMIC DNA]</scope>
    <source>
        <strain evidence="11">CGMCC 1.12931</strain>
    </source>
</reference>
<dbReference type="PROSITE" id="PS00137">
    <property type="entry name" value="SUBTILASE_HIS"/>
    <property type="match status" value="1"/>
</dbReference>
<gene>
    <name evidence="10" type="ORF">GCM10010832_18960</name>
</gene>
<dbReference type="Pfam" id="PF18911">
    <property type="entry name" value="PKD_4"/>
    <property type="match status" value="1"/>
</dbReference>
<dbReference type="InterPro" id="IPR022398">
    <property type="entry name" value="Peptidase_S8_His-AS"/>
</dbReference>
<feature type="domain" description="Fibronectin type-III" evidence="9">
    <location>
        <begin position="559"/>
        <end position="649"/>
    </location>
</feature>
<dbReference type="InterPro" id="IPR045474">
    <property type="entry name" value="GEVED"/>
</dbReference>
<evidence type="ECO:0000256" key="3">
    <source>
        <dbReference type="ARBA" id="ARBA00022801"/>
    </source>
</evidence>
<feature type="chain" id="PRO_5047086504" description="Por secretion system C-terminal sorting domain-containing protein" evidence="7">
    <location>
        <begin position="19"/>
        <end position="1048"/>
    </location>
</feature>
<protein>
    <recommendedName>
        <fullName evidence="12">Por secretion system C-terminal sorting domain-containing protein</fullName>
    </recommendedName>
</protein>
<dbReference type="Pfam" id="PF20009">
    <property type="entry name" value="GEVED"/>
    <property type="match status" value="1"/>
</dbReference>
<evidence type="ECO:0000256" key="6">
    <source>
        <dbReference type="SAM" id="MobiDB-lite"/>
    </source>
</evidence>
<dbReference type="SMART" id="SM00089">
    <property type="entry name" value="PKD"/>
    <property type="match status" value="1"/>
</dbReference>
<dbReference type="PROSITE" id="PS50093">
    <property type="entry name" value="PKD"/>
    <property type="match status" value="1"/>
</dbReference>
<keyword evidence="2 7" id="KW-0732">Signal</keyword>
<evidence type="ECO:0000256" key="1">
    <source>
        <dbReference type="ARBA" id="ARBA00022670"/>
    </source>
</evidence>
<dbReference type="InterPro" id="IPR022409">
    <property type="entry name" value="PKD/Chitinase_dom"/>
</dbReference>
<dbReference type="InterPro" id="IPR013783">
    <property type="entry name" value="Ig-like_fold"/>
</dbReference>
<dbReference type="PROSITE" id="PS51892">
    <property type="entry name" value="SUBTILASE"/>
    <property type="match status" value="1"/>
</dbReference>
<dbReference type="PANTHER" id="PTHR42884:SF14">
    <property type="entry name" value="NEUROENDOCRINE CONVERTASE 1"/>
    <property type="match status" value="1"/>
</dbReference>
<dbReference type="PROSITE" id="PS50853">
    <property type="entry name" value="FN3"/>
    <property type="match status" value="2"/>
</dbReference>
<dbReference type="RefSeq" id="WP_188458882.1">
    <property type="nucleotide sequence ID" value="NZ_BMGM01000008.1"/>
</dbReference>
<dbReference type="Gene3D" id="3.40.50.200">
    <property type="entry name" value="Peptidase S8/S53 domain"/>
    <property type="match status" value="1"/>
</dbReference>
<evidence type="ECO:0000256" key="2">
    <source>
        <dbReference type="ARBA" id="ARBA00022729"/>
    </source>
</evidence>
<dbReference type="InterPro" id="IPR023828">
    <property type="entry name" value="Peptidase_S8_Ser-AS"/>
</dbReference>
<dbReference type="SMART" id="SM00060">
    <property type="entry name" value="FN3"/>
    <property type="match status" value="2"/>
</dbReference>
<comment type="caution">
    <text evidence="10">The sequence shown here is derived from an EMBL/GenBank/DDBJ whole genome shotgun (WGS) entry which is preliminary data.</text>
</comment>
<evidence type="ECO:0000256" key="7">
    <source>
        <dbReference type="SAM" id="SignalP"/>
    </source>
</evidence>
<keyword evidence="3" id="KW-0378">Hydrolase</keyword>
<keyword evidence="4" id="KW-0720">Serine protease</keyword>
<dbReference type="InterPro" id="IPR026444">
    <property type="entry name" value="Secre_tail"/>
</dbReference>
<comment type="similarity">
    <text evidence="5">Belongs to the peptidase S8 family.</text>
</comment>
<comment type="caution">
    <text evidence="5">Lacks conserved residue(s) required for the propagation of feature annotation.</text>
</comment>
<accession>A0ABQ1SGI3</accession>
<dbReference type="SUPFAM" id="SSF49299">
    <property type="entry name" value="PKD domain"/>
    <property type="match status" value="1"/>
</dbReference>
<dbReference type="InterPro" id="IPR003961">
    <property type="entry name" value="FN3_dom"/>
</dbReference>
<dbReference type="PANTHER" id="PTHR42884">
    <property type="entry name" value="PROPROTEIN CONVERTASE SUBTILISIN/KEXIN-RELATED"/>
    <property type="match status" value="1"/>
</dbReference>
<evidence type="ECO:0000256" key="5">
    <source>
        <dbReference type="PROSITE-ProRule" id="PRU01240"/>
    </source>
</evidence>
<dbReference type="InterPro" id="IPR036116">
    <property type="entry name" value="FN3_sf"/>
</dbReference>
<feature type="domain" description="PKD" evidence="8">
    <location>
        <begin position="907"/>
        <end position="951"/>
    </location>
</feature>
<evidence type="ECO:0000259" key="9">
    <source>
        <dbReference type="PROSITE" id="PS50853"/>
    </source>
</evidence>
<dbReference type="CDD" id="cd00146">
    <property type="entry name" value="PKD"/>
    <property type="match status" value="1"/>
</dbReference>
<dbReference type="NCBIfam" id="TIGR04183">
    <property type="entry name" value="Por_Secre_tail"/>
    <property type="match status" value="1"/>
</dbReference>
<dbReference type="InterPro" id="IPR015500">
    <property type="entry name" value="Peptidase_S8_subtilisin-rel"/>
</dbReference>
<dbReference type="PRINTS" id="PR00723">
    <property type="entry name" value="SUBTILISIN"/>
</dbReference>
<evidence type="ECO:0000259" key="8">
    <source>
        <dbReference type="PROSITE" id="PS50093"/>
    </source>
</evidence>
<name>A0ABQ1SGI3_9FLAO</name>
<dbReference type="InterPro" id="IPR000601">
    <property type="entry name" value="PKD_dom"/>
</dbReference>
<feature type="region of interest" description="Disordered" evidence="6">
    <location>
        <begin position="109"/>
        <end position="135"/>
    </location>
</feature>
<dbReference type="CDD" id="cd00063">
    <property type="entry name" value="FN3"/>
    <property type="match status" value="1"/>
</dbReference>
<dbReference type="InterPro" id="IPR036852">
    <property type="entry name" value="Peptidase_S8/S53_dom_sf"/>
</dbReference>
<keyword evidence="1" id="KW-0645">Protease</keyword>
<dbReference type="EMBL" id="BMGM01000008">
    <property type="protein sequence ID" value="GGE38898.1"/>
    <property type="molecule type" value="Genomic_DNA"/>
</dbReference>
<organism evidence="10 11">
    <name type="scientific">Psychroflexus planctonicus</name>
    <dbReference type="NCBI Taxonomy" id="1526575"/>
    <lineage>
        <taxon>Bacteria</taxon>
        <taxon>Pseudomonadati</taxon>
        <taxon>Bacteroidota</taxon>
        <taxon>Flavobacteriia</taxon>
        <taxon>Flavobacteriales</taxon>
        <taxon>Flavobacteriaceae</taxon>
        <taxon>Psychroflexus</taxon>
    </lineage>
</organism>
<dbReference type="PROSITE" id="PS00138">
    <property type="entry name" value="SUBTILASE_SER"/>
    <property type="match status" value="1"/>
</dbReference>
<dbReference type="Pfam" id="PF00082">
    <property type="entry name" value="Peptidase_S8"/>
    <property type="match status" value="1"/>
</dbReference>
<keyword evidence="11" id="KW-1185">Reference proteome</keyword>
<evidence type="ECO:0000313" key="11">
    <source>
        <dbReference type="Proteomes" id="UP000599179"/>
    </source>
</evidence>